<sequence length="290" mass="32151">MWLKCAFVACLLFTGVAQANEPVVFVLAATEKVVVTNPKGQQYSALPTQRLLHGHTIAVPNGQRFSVLILNTGNRRVYNGPARLKVIADTVRVLSGPAVKVFPLEQAHLDLVDQWINLYTRPRGVLPVKGDKADKTESAESDALRVLQPIDGSLLLTRNPEFIFQGDLPREGNLMLFDSRGKRFWVEPLESEYVSLPPAAKFEWGQSFTWEVRRLTGGRVVSGSFHIASEETARSLLEARVPDTAGTLPEAKLFYGMRLQLAKAYKEADEVWASLGMVLTAQGQPSRIRP</sequence>
<keyword evidence="1" id="KW-0732">Signal</keyword>
<evidence type="ECO:0008006" key="4">
    <source>
        <dbReference type="Google" id="ProtNLM"/>
    </source>
</evidence>
<keyword evidence="3" id="KW-1185">Reference proteome</keyword>
<feature type="signal peptide" evidence="1">
    <location>
        <begin position="1"/>
        <end position="19"/>
    </location>
</feature>
<dbReference type="EMBL" id="CP053084">
    <property type="protein sequence ID" value="QJR28480.1"/>
    <property type="molecule type" value="Genomic_DNA"/>
</dbReference>
<dbReference type="Proteomes" id="UP000501130">
    <property type="component" value="Chromosome"/>
</dbReference>
<evidence type="ECO:0000313" key="2">
    <source>
        <dbReference type="EMBL" id="QJR28480.1"/>
    </source>
</evidence>
<protein>
    <recommendedName>
        <fullName evidence="4">DUF4968 domain-containing protein</fullName>
    </recommendedName>
</protein>
<evidence type="ECO:0000313" key="3">
    <source>
        <dbReference type="Proteomes" id="UP000501130"/>
    </source>
</evidence>
<proteinExistence type="predicted"/>
<name>A0ABX6N271_9BURK</name>
<gene>
    <name evidence="2" type="ORF">HKT17_01510</name>
</gene>
<evidence type="ECO:0000256" key="1">
    <source>
        <dbReference type="SAM" id="SignalP"/>
    </source>
</evidence>
<dbReference type="RefSeq" id="WP_171097348.1">
    <property type="nucleotide sequence ID" value="NZ_CP053084.1"/>
</dbReference>
<reference evidence="2 3" key="1">
    <citation type="submission" date="2020-05" db="EMBL/GenBank/DDBJ databases">
        <title>Compete genome of Limnobacter sp. SAORIC-580.</title>
        <authorList>
            <person name="Song J."/>
            <person name="Cho J.-C."/>
        </authorList>
    </citation>
    <scope>NUCLEOTIDE SEQUENCE [LARGE SCALE GENOMIC DNA]</scope>
    <source>
        <strain evidence="2 3">SAORIC-580</strain>
    </source>
</reference>
<organism evidence="2 3">
    <name type="scientific">Limnobacter profundi</name>
    <dbReference type="NCBI Taxonomy" id="2732163"/>
    <lineage>
        <taxon>Bacteria</taxon>
        <taxon>Pseudomonadati</taxon>
        <taxon>Pseudomonadota</taxon>
        <taxon>Betaproteobacteria</taxon>
        <taxon>Burkholderiales</taxon>
        <taxon>Burkholderiaceae</taxon>
        <taxon>Limnobacter</taxon>
    </lineage>
</organism>
<feature type="chain" id="PRO_5047073619" description="DUF4968 domain-containing protein" evidence="1">
    <location>
        <begin position="20"/>
        <end position="290"/>
    </location>
</feature>
<accession>A0ABX6N271</accession>